<evidence type="ECO:0000259" key="1">
    <source>
        <dbReference type="PROSITE" id="PS50042"/>
    </source>
</evidence>
<dbReference type="Proteomes" id="UP000321947">
    <property type="component" value="Unassembled WGS sequence"/>
</dbReference>
<dbReference type="EMBL" id="SSTD01008130">
    <property type="protein sequence ID" value="TYK17595.1"/>
    <property type="molecule type" value="Genomic_DNA"/>
</dbReference>
<name>A0A5D3D1I6_CUCMM</name>
<evidence type="ECO:0000313" key="3">
    <source>
        <dbReference type="Proteomes" id="UP000321947"/>
    </source>
</evidence>
<dbReference type="AlphaFoldDB" id="A0A5D3D1I6"/>
<gene>
    <name evidence="2" type="ORF">E5676_scaffold434G004650</name>
</gene>
<organism evidence="2 3">
    <name type="scientific">Cucumis melo var. makuwa</name>
    <name type="common">Oriental melon</name>
    <dbReference type="NCBI Taxonomy" id="1194695"/>
    <lineage>
        <taxon>Eukaryota</taxon>
        <taxon>Viridiplantae</taxon>
        <taxon>Streptophyta</taxon>
        <taxon>Embryophyta</taxon>
        <taxon>Tracheophyta</taxon>
        <taxon>Spermatophyta</taxon>
        <taxon>Magnoliopsida</taxon>
        <taxon>eudicotyledons</taxon>
        <taxon>Gunneridae</taxon>
        <taxon>Pentapetalae</taxon>
        <taxon>rosids</taxon>
        <taxon>fabids</taxon>
        <taxon>Cucurbitales</taxon>
        <taxon>Cucurbitaceae</taxon>
        <taxon>Benincaseae</taxon>
        <taxon>Cucumis</taxon>
    </lineage>
</organism>
<comment type="caution">
    <text evidence="2">The sequence shown here is derived from an EMBL/GenBank/DDBJ whole genome shotgun (WGS) entry which is preliminary data.</text>
</comment>
<feature type="domain" description="Cyclic nucleotide-binding" evidence="1">
    <location>
        <begin position="1"/>
        <end position="56"/>
    </location>
</feature>
<dbReference type="PROSITE" id="PS50042">
    <property type="entry name" value="CNMP_BINDING_3"/>
    <property type="match status" value="1"/>
</dbReference>
<evidence type="ECO:0000313" key="2">
    <source>
        <dbReference type="EMBL" id="TYK17595.1"/>
    </source>
</evidence>
<dbReference type="Pfam" id="PF00027">
    <property type="entry name" value="cNMP_binding"/>
    <property type="match status" value="1"/>
</dbReference>
<proteinExistence type="predicted"/>
<sequence length="95" mass="10703">MDLESESGDYVLREGETGAGIYFIWEGEAEVHGVDEDGENRPEFQLKRYDYFGTLASVQDADIVALSKVAYMLDPTSRTLFIVKSDVDLECRQNS</sequence>
<dbReference type="SUPFAM" id="SSF51206">
    <property type="entry name" value="cAMP-binding domain-like"/>
    <property type="match status" value="1"/>
</dbReference>
<dbReference type="InterPro" id="IPR014710">
    <property type="entry name" value="RmlC-like_jellyroll"/>
</dbReference>
<protein>
    <submittedName>
        <fullName evidence="2">Acyl-CoA thioesterase 2-like</fullName>
    </submittedName>
</protein>
<dbReference type="InterPro" id="IPR018490">
    <property type="entry name" value="cNMP-bd_dom_sf"/>
</dbReference>
<dbReference type="InterPro" id="IPR000595">
    <property type="entry name" value="cNMP-bd_dom"/>
</dbReference>
<reference evidence="2 3" key="1">
    <citation type="submission" date="2019-08" db="EMBL/GenBank/DDBJ databases">
        <title>Draft genome sequences of two oriental melons (Cucumis melo L. var makuwa).</title>
        <authorList>
            <person name="Kwon S.-Y."/>
        </authorList>
    </citation>
    <scope>NUCLEOTIDE SEQUENCE [LARGE SCALE GENOMIC DNA]</scope>
    <source>
        <strain evidence="3">cv. Chang Bougi</strain>
        <tissue evidence="2">Leaf</tissue>
    </source>
</reference>
<dbReference type="CDD" id="cd00038">
    <property type="entry name" value="CAP_ED"/>
    <property type="match status" value="1"/>
</dbReference>
<accession>A0A5D3D1I6</accession>
<dbReference type="Gene3D" id="2.60.120.10">
    <property type="entry name" value="Jelly Rolls"/>
    <property type="match status" value="1"/>
</dbReference>